<protein>
    <submittedName>
        <fullName evidence="2">Uncharacterized protein</fullName>
    </submittedName>
</protein>
<sequence>MHRVGRVEEFNHHGRFLLNIADFGINGMRSSASLAILSNGGHSVWKVRAVDTIEGALDRSENHLWERTCGPWFLDGRATTCRQFHCSGGGSRETEMWWSIRPEDPPRTASGDTASTWPENDSDEMNCSVKRASVWQDEWRCVDHWASESHVLGETFLLCVGIPTFGEQASCKNTTRDQARRPGFIIRRGPETPVLPWLRPHRIRFGFFPWLCLEDLQNHNLALAGPASDVPLHHAAYFPALKGYSKDARFPRCPFQVRGLVVDIQKNREFHWQLGFKARNTDSKDYFSIRSLIKIQTRDIALLLITLGLSNRVEESPANKRNSLLTPQEASGPTLGDSFTGFKPQKAAFRITTDSAKWPRNEPKKLFFSGNGIRGPTQKWGSGAPHKFFGSTCGGWGSPLERSVGKPTSTFCKKWAAPPKMWAAPLAVGKTVKLGTTRVI</sequence>
<evidence type="ECO:0000256" key="1">
    <source>
        <dbReference type="SAM" id="MobiDB-lite"/>
    </source>
</evidence>
<dbReference type="Proteomes" id="UP001218218">
    <property type="component" value="Unassembled WGS sequence"/>
</dbReference>
<reference evidence="2" key="1">
    <citation type="submission" date="2023-03" db="EMBL/GenBank/DDBJ databases">
        <title>Massive genome expansion in bonnet fungi (Mycena s.s.) driven by repeated elements and novel gene families across ecological guilds.</title>
        <authorList>
            <consortium name="Lawrence Berkeley National Laboratory"/>
            <person name="Harder C.B."/>
            <person name="Miyauchi S."/>
            <person name="Viragh M."/>
            <person name="Kuo A."/>
            <person name="Thoen E."/>
            <person name="Andreopoulos B."/>
            <person name="Lu D."/>
            <person name="Skrede I."/>
            <person name="Drula E."/>
            <person name="Henrissat B."/>
            <person name="Morin E."/>
            <person name="Kohler A."/>
            <person name="Barry K."/>
            <person name="LaButti K."/>
            <person name="Morin E."/>
            <person name="Salamov A."/>
            <person name="Lipzen A."/>
            <person name="Mereny Z."/>
            <person name="Hegedus B."/>
            <person name="Baldrian P."/>
            <person name="Stursova M."/>
            <person name="Weitz H."/>
            <person name="Taylor A."/>
            <person name="Grigoriev I.V."/>
            <person name="Nagy L.G."/>
            <person name="Martin F."/>
            <person name="Kauserud H."/>
        </authorList>
    </citation>
    <scope>NUCLEOTIDE SEQUENCE</scope>
    <source>
        <strain evidence="2">CBHHK002</strain>
    </source>
</reference>
<dbReference type="EMBL" id="JARIHO010000073">
    <property type="protein sequence ID" value="KAJ7312310.1"/>
    <property type="molecule type" value="Genomic_DNA"/>
</dbReference>
<dbReference type="AlphaFoldDB" id="A0AAD6Z8A3"/>
<proteinExistence type="predicted"/>
<name>A0AAD6Z8A3_9AGAR</name>
<comment type="caution">
    <text evidence="2">The sequence shown here is derived from an EMBL/GenBank/DDBJ whole genome shotgun (WGS) entry which is preliminary data.</text>
</comment>
<evidence type="ECO:0000313" key="3">
    <source>
        <dbReference type="Proteomes" id="UP001218218"/>
    </source>
</evidence>
<gene>
    <name evidence="2" type="ORF">DFH08DRAFT_822351</name>
</gene>
<keyword evidence="3" id="KW-1185">Reference proteome</keyword>
<accession>A0AAD6Z8A3</accession>
<feature type="compositionally biased region" description="Polar residues" evidence="1">
    <location>
        <begin position="319"/>
        <end position="331"/>
    </location>
</feature>
<feature type="compositionally biased region" description="Polar residues" evidence="1">
    <location>
        <begin position="110"/>
        <end position="119"/>
    </location>
</feature>
<feature type="region of interest" description="Disordered" evidence="1">
    <location>
        <begin position="101"/>
        <end position="124"/>
    </location>
</feature>
<evidence type="ECO:0000313" key="2">
    <source>
        <dbReference type="EMBL" id="KAJ7312310.1"/>
    </source>
</evidence>
<organism evidence="2 3">
    <name type="scientific">Mycena albidolilacea</name>
    <dbReference type="NCBI Taxonomy" id="1033008"/>
    <lineage>
        <taxon>Eukaryota</taxon>
        <taxon>Fungi</taxon>
        <taxon>Dikarya</taxon>
        <taxon>Basidiomycota</taxon>
        <taxon>Agaricomycotina</taxon>
        <taxon>Agaricomycetes</taxon>
        <taxon>Agaricomycetidae</taxon>
        <taxon>Agaricales</taxon>
        <taxon>Marasmiineae</taxon>
        <taxon>Mycenaceae</taxon>
        <taxon>Mycena</taxon>
    </lineage>
</organism>
<feature type="region of interest" description="Disordered" evidence="1">
    <location>
        <begin position="316"/>
        <end position="341"/>
    </location>
</feature>